<protein>
    <submittedName>
        <fullName evidence="6">DNA-binding protein</fullName>
    </submittedName>
</protein>
<dbReference type="PROSITE" id="PS01124">
    <property type="entry name" value="HTH_ARAC_FAMILY_2"/>
    <property type="match status" value="1"/>
</dbReference>
<keyword evidence="3" id="KW-0804">Transcription</keyword>
<feature type="transmembrane region" description="Helical" evidence="4">
    <location>
        <begin position="102"/>
        <end position="120"/>
    </location>
</feature>
<dbReference type="GO" id="GO:0003700">
    <property type="term" value="F:DNA-binding transcription factor activity"/>
    <property type="evidence" value="ECO:0007669"/>
    <property type="project" value="InterPro"/>
</dbReference>
<dbReference type="RefSeq" id="WP_070906518.1">
    <property type="nucleotide sequence ID" value="NZ_MIKE01000011.1"/>
</dbReference>
<accession>A0A1S1JCQ4</accession>
<reference evidence="7 9" key="3">
    <citation type="submission" date="2016-11" db="EMBL/GenBank/DDBJ databases">
        <title>Whole genomes of Flavobacteriaceae.</title>
        <authorList>
            <person name="Stine C."/>
            <person name="Li C."/>
            <person name="Tadesse D."/>
        </authorList>
    </citation>
    <scope>NUCLEOTIDE SEQUENCE [LARGE SCALE GENOMIC DNA]</scope>
    <source>
        <strain evidence="7 9">ATCC BAA-2541</strain>
    </source>
</reference>
<keyword evidence="4" id="KW-0472">Membrane</keyword>
<evidence type="ECO:0000256" key="3">
    <source>
        <dbReference type="ARBA" id="ARBA00023163"/>
    </source>
</evidence>
<dbReference type="PANTHER" id="PTHR43280">
    <property type="entry name" value="ARAC-FAMILY TRANSCRIPTIONAL REGULATOR"/>
    <property type="match status" value="1"/>
</dbReference>
<dbReference type="PANTHER" id="PTHR43280:SF29">
    <property type="entry name" value="ARAC-FAMILY TRANSCRIPTIONAL REGULATOR"/>
    <property type="match status" value="1"/>
</dbReference>
<evidence type="ECO:0000313" key="6">
    <source>
        <dbReference type="EMBL" id="OHT46896.1"/>
    </source>
</evidence>
<dbReference type="EMBL" id="MIKE01000011">
    <property type="protein sequence ID" value="OHT46896.1"/>
    <property type="molecule type" value="Genomic_DNA"/>
</dbReference>
<feature type="transmembrane region" description="Helical" evidence="4">
    <location>
        <begin position="66"/>
        <end position="86"/>
    </location>
</feature>
<feature type="transmembrane region" description="Helical" evidence="4">
    <location>
        <begin position="35"/>
        <end position="60"/>
    </location>
</feature>
<dbReference type="Pfam" id="PF12833">
    <property type="entry name" value="HTH_18"/>
    <property type="match status" value="1"/>
</dbReference>
<reference evidence="8" key="2">
    <citation type="submission" date="2016-09" db="EMBL/GenBank/DDBJ databases">
        <authorList>
            <person name="Chen S."/>
            <person name="Walker E."/>
        </authorList>
    </citation>
    <scope>NUCLEOTIDE SEQUENCE [LARGE SCALE GENOMIC DNA]</scope>
    <source>
        <strain evidence="8">MSU</strain>
    </source>
</reference>
<evidence type="ECO:0000313" key="8">
    <source>
        <dbReference type="Proteomes" id="UP000180252"/>
    </source>
</evidence>
<proteinExistence type="predicted"/>
<dbReference type="Proteomes" id="UP000198319">
    <property type="component" value="Unassembled WGS sequence"/>
</dbReference>
<keyword evidence="1" id="KW-0805">Transcription regulation</keyword>
<keyword evidence="4" id="KW-0812">Transmembrane</keyword>
<keyword evidence="4" id="KW-1133">Transmembrane helix</keyword>
<dbReference type="GO" id="GO:0043565">
    <property type="term" value="F:sequence-specific DNA binding"/>
    <property type="evidence" value="ECO:0007669"/>
    <property type="project" value="InterPro"/>
</dbReference>
<organism evidence="6 8">
    <name type="scientific">Flavobacterium tructae</name>
    <dbReference type="NCBI Taxonomy" id="1114873"/>
    <lineage>
        <taxon>Bacteria</taxon>
        <taxon>Pseudomonadati</taxon>
        <taxon>Bacteroidota</taxon>
        <taxon>Flavobacteriia</taxon>
        <taxon>Flavobacteriales</taxon>
        <taxon>Flavobacteriaceae</taxon>
        <taxon>Flavobacterium</taxon>
    </lineage>
</organism>
<dbReference type="InterPro" id="IPR009057">
    <property type="entry name" value="Homeodomain-like_sf"/>
</dbReference>
<gene>
    <name evidence="7" type="ORF">B0A71_06360</name>
    <name evidence="6" type="ORF">BHE19_05180</name>
</gene>
<dbReference type="SMART" id="SM00342">
    <property type="entry name" value="HTH_ARAC"/>
    <property type="match status" value="1"/>
</dbReference>
<keyword evidence="2 6" id="KW-0238">DNA-binding</keyword>
<feature type="transmembrane region" description="Helical" evidence="4">
    <location>
        <begin position="126"/>
        <end position="148"/>
    </location>
</feature>
<dbReference type="STRING" id="1278819.BHE19_05180"/>
<sequence>MDSSKELLFFFSALGAFNGIILSIYFFFFTKKRFLTNYFLGGLLFALSIRIAKSVFVYFNPTLPKMYLQIGLTACFFIGPCLYFFLKSAVDEINVMPKSWKLTFLFWGILSVLAGVIFPYEYYPELWSFRFIRIIYLQWFIYIVASGFTIKAILKKIFSRKEKTSPSEMWFGMLFLGILLLFVFYFLALIGAPAAIYISGAVVFSFILYLVVSILLYRKRTDDLFLLNGTKGAVKKIDTEEAGVLSQKLESVMNEKALYKNPNLSLQDLAKEVNITSHQLSQFLNNNLGKNFTSFVNEFRIREAREIIISNDKLTLEAIGYDVGFNSKSTFFATFKKYTGKTPSYYQSADFRNSNQV</sequence>
<evidence type="ECO:0000313" key="9">
    <source>
        <dbReference type="Proteomes" id="UP000198319"/>
    </source>
</evidence>
<evidence type="ECO:0000313" key="7">
    <source>
        <dbReference type="EMBL" id="OXB21203.1"/>
    </source>
</evidence>
<feature type="transmembrane region" description="Helical" evidence="4">
    <location>
        <begin position="194"/>
        <end position="217"/>
    </location>
</feature>
<feature type="transmembrane region" description="Helical" evidence="4">
    <location>
        <begin position="6"/>
        <end position="28"/>
    </location>
</feature>
<dbReference type="InterPro" id="IPR018060">
    <property type="entry name" value="HTH_AraC"/>
</dbReference>
<dbReference type="OrthoDB" id="6283866at2"/>
<dbReference type="Gene3D" id="1.10.10.60">
    <property type="entry name" value="Homeodomain-like"/>
    <property type="match status" value="2"/>
</dbReference>
<dbReference type="SUPFAM" id="SSF46689">
    <property type="entry name" value="Homeodomain-like"/>
    <property type="match status" value="1"/>
</dbReference>
<comment type="caution">
    <text evidence="6">The sequence shown here is derived from an EMBL/GenBank/DDBJ whole genome shotgun (WGS) entry which is preliminary data.</text>
</comment>
<dbReference type="Proteomes" id="UP000180252">
    <property type="component" value="Unassembled WGS sequence"/>
</dbReference>
<evidence type="ECO:0000256" key="4">
    <source>
        <dbReference type="SAM" id="Phobius"/>
    </source>
</evidence>
<dbReference type="EMBL" id="MUHG01000005">
    <property type="protein sequence ID" value="OXB21203.1"/>
    <property type="molecule type" value="Genomic_DNA"/>
</dbReference>
<evidence type="ECO:0000256" key="1">
    <source>
        <dbReference type="ARBA" id="ARBA00023015"/>
    </source>
</evidence>
<dbReference type="AlphaFoldDB" id="A0A1S1JCQ4"/>
<keyword evidence="9" id="KW-1185">Reference proteome</keyword>
<dbReference type="PROSITE" id="PS00041">
    <property type="entry name" value="HTH_ARAC_FAMILY_1"/>
    <property type="match status" value="1"/>
</dbReference>
<dbReference type="InterPro" id="IPR018062">
    <property type="entry name" value="HTH_AraC-typ_CS"/>
</dbReference>
<reference evidence="6" key="1">
    <citation type="submission" date="2016-09" db="EMBL/GenBank/DDBJ databases">
        <authorList>
            <person name="Capua I."/>
            <person name="De Benedictis P."/>
            <person name="Joannis T."/>
            <person name="Lombin L.H."/>
            <person name="Cattoli G."/>
        </authorList>
    </citation>
    <scope>NUCLEOTIDE SEQUENCE [LARGE SCALE GENOMIC DNA]</scope>
    <source>
        <strain evidence="6">MSU</strain>
    </source>
</reference>
<evidence type="ECO:0000256" key="2">
    <source>
        <dbReference type="ARBA" id="ARBA00023125"/>
    </source>
</evidence>
<feature type="transmembrane region" description="Helical" evidence="4">
    <location>
        <begin position="169"/>
        <end position="188"/>
    </location>
</feature>
<name>A0A1S1JCQ4_9FLAO</name>
<evidence type="ECO:0000259" key="5">
    <source>
        <dbReference type="PROSITE" id="PS01124"/>
    </source>
</evidence>
<feature type="domain" description="HTH araC/xylS-type" evidence="5">
    <location>
        <begin position="247"/>
        <end position="349"/>
    </location>
</feature>